<reference evidence="5" key="1">
    <citation type="journal article" date="2019" name="Int. J. Syst. Evol. Microbiol.">
        <title>The Global Catalogue of Microorganisms (GCM) 10K type strain sequencing project: providing services to taxonomists for standard genome sequencing and annotation.</title>
        <authorList>
            <consortium name="The Broad Institute Genomics Platform"/>
            <consortium name="The Broad Institute Genome Sequencing Center for Infectious Disease"/>
            <person name="Wu L."/>
            <person name="Ma J."/>
        </authorList>
    </citation>
    <scope>NUCLEOTIDE SEQUENCE [LARGE SCALE GENOMIC DNA]</scope>
    <source>
        <strain evidence="5">JCM 4816</strain>
    </source>
</reference>
<dbReference type="PANTHER" id="PTHR46553">
    <property type="entry name" value="ADENINE NUCLEOTIDE ALPHA HYDROLASES-LIKE SUPERFAMILY PROTEIN"/>
    <property type="match status" value="1"/>
</dbReference>
<protein>
    <submittedName>
        <fullName evidence="4">Universal stress protein</fullName>
    </submittedName>
</protein>
<accession>A0ABP6UBG3</accession>
<evidence type="ECO:0000313" key="5">
    <source>
        <dbReference type="Proteomes" id="UP001501455"/>
    </source>
</evidence>
<evidence type="ECO:0000256" key="1">
    <source>
        <dbReference type="ARBA" id="ARBA00008791"/>
    </source>
</evidence>
<dbReference type="Gene3D" id="3.40.50.620">
    <property type="entry name" value="HUPs"/>
    <property type="match status" value="2"/>
</dbReference>
<evidence type="ECO:0000256" key="2">
    <source>
        <dbReference type="SAM" id="MobiDB-lite"/>
    </source>
</evidence>
<dbReference type="InterPro" id="IPR014729">
    <property type="entry name" value="Rossmann-like_a/b/a_fold"/>
</dbReference>
<name>A0ABP6UBG3_9ACTN</name>
<gene>
    <name evidence="4" type="ORF">GCM10019016_113770</name>
</gene>
<sequence length="293" mass="31109">MAAMERPLVVGVDGSDPSLAALDWAVEEAARHELPLRLVHASLWERYEGRVPSFARERPAGDVLAQHIVASALERARLRRPEVKVSGDVLPEDPVSALLSAGHEAWSLVVGSRGRGELAGLTLGSVGLGVAARATCPVVVVRGGERNRQGVFGRVVVGVGDLPHCLETVRFAFREAAVGGSALHAVRAWRRPAPGHEGPRTAADGTSAHEERASANLDEALLQAVREHPDVDVTRTPVEGPPRQVLLEASAGADLVVVGAMRRHGRHGLQLGRVAHTLLHHAQCPVAVVPQRV</sequence>
<feature type="domain" description="UspA" evidence="3">
    <location>
        <begin position="153"/>
        <end position="290"/>
    </location>
</feature>
<dbReference type="InterPro" id="IPR006015">
    <property type="entry name" value="Universal_stress_UspA"/>
</dbReference>
<comment type="similarity">
    <text evidence="1">Belongs to the universal stress protein A family.</text>
</comment>
<dbReference type="Pfam" id="PF00582">
    <property type="entry name" value="Usp"/>
    <property type="match status" value="2"/>
</dbReference>
<dbReference type="PANTHER" id="PTHR46553:SF3">
    <property type="entry name" value="ADENINE NUCLEOTIDE ALPHA HYDROLASES-LIKE SUPERFAMILY PROTEIN"/>
    <property type="match status" value="1"/>
</dbReference>
<organism evidence="4 5">
    <name type="scientific">Streptomyces prasinosporus</name>
    <dbReference type="NCBI Taxonomy" id="68256"/>
    <lineage>
        <taxon>Bacteria</taxon>
        <taxon>Bacillati</taxon>
        <taxon>Actinomycetota</taxon>
        <taxon>Actinomycetes</taxon>
        <taxon>Kitasatosporales</taxon>
        <taxon>Streptomycetaceae</taxon>
        <taxon>Streptomyces</taxon>
        <taxon>Streptomyces albogriseolus group</taxon>
    </lineage>
</organism>
<evidence type="ECO:0000259" key="3">
    <source>
        <dbReference type="Pfam" id="PF00582"/>
    </source>
</evidence>
<dbReference type="InterPro" id="IPR006016">
    <property type="entry name" value="UspA"/>
</dbReference>
<evidence type="ECO:0000313" key="4">
    <source>
        <dbReference type="EMBL" id="GAA3504264.1"/>
    </source>
</evidence>
<dbReference type="Proteomes" id="UP001501455">
    <property type="component" value="Unassembled WGS sequence"/>
</dbReference>
<comment type="caution">
    <text evidence="4">The sequence shown here is derived from an EMBL/GenBank/DDBJ whole genome shotgun (WGS) entry which is preliminary data.</text>
</comment>
<proteinExistence type="inferred from homology"/>
<dbReference type="SUPFAM" id="SSF52402">
    <property type="entry name" value="Adenine nucleotide alpha hydrolases-like"/>
    <property type="match status" value="2"/>
</dbReference>
<dbReference type="PRINTS" id="PR01438">
    <property type="entry name" value="UNVRSLSTRESS"/>
</dbReference>
<feature type="domain" description="UspA" evidence="3">
    <location>
        <begin position="6"/>
        <end position="142"/>
    </location>
</feature>
<feature type="region of interest" description="Disordered" evidence="2">
    <location>
        <begin position="190"/>
        <end position="210"/>
    </location>
</feature>
<keyword evidence="5" id="KW-1185">Reference proteome</keyword>
<dbReference type="EMBL" id="BAAAXF010000081">
    <property type="protein sequence ID" value="GAA3504264.1"/>
    <property type="molecule type" value="Genomic_DNA"/>
</dbReference>